<protein>
    <submittedName>
        <fullName evidence="1">Adhesin aidA-I</fullName>
    </submittedName>
</protein>
<accession>Q0BRP8</accession>
<organism evidence="1 2">
    <name type="scientific">Granulibacter bethesdensis (strain ATCC BAA-1260 / CGDNIH1)</name>
    <dbReference type="NCBI Taxonomy" id="391165"/>
    <lineage>
        <taxon>Bacteria</taxon>
        <taxon>Pseudomonadati</taxon>
        <taxon>Pseudomonadota</taxon>
        <taxon>Alphaproteobacteria</taxon>
        <taxon>Acetobacterales</taxon>
        <taxon>Acetobacteraceae</taxon>
        <taxon>Granulibacter</taxon>
    </lineage>
</organism>
<dbReference type="KEGG" id="gbe:GbCGDNIH1_1606"/>
<keyword evidence="2" id="KW-1185">Reference proteome</keyword>
<sequence length="84" mass="8340">MADITVAAGVTSTGLNVNGDPGSATVDVLGTISNTSAHGQNGRVDIIISSGGSAVSTTLTPGPNFTRQLIISGGMRLEPFLARG</sequence>
<evidence type="ECO:0000313" key="2">
    <source>
        <dbReference type="Proteomes" id="UP000001963"/>
    </source>
</evidence>
<dbReference type="EMBL" id="CP000394">
    <property type="protein sequence ID" value="ABI62504.1"/>
    <property type="molecule type" value="Genomic_DNA"/>
</dbReference>
<dbReference type="AlphaFoldDB" id="Q0BRP8"/>
<proteinExistence type="predicted"/>
<name>Q0BRP8_GRABC</name>
<gene>
    <name evidence="1" type="ordered locus">GbCGDNIH1_1606</name>
</gene>
<reference evidence="1 2" key="1">
    <citation type="journal article" date="2007" name="J. Bacteriol.">
        <title>Genome sequence analysis of the emerging human pathogenic acetic acid bacterium Granulibacter bethesdensis.</title>
        <authorList>
            <person name="Greenberg D.E."/>
            <person name="Porcella S.F."/>
            <person name="Zelazny A.M."/>
            <person name="Virtaneva K."/>
            <person name="Sturdevant D.E."/>
            <person name="Kupko J.J.III."/>
            <person name="Barbian K.D."/>
            <person name="Babar A."/>
            <person name="Dorward D.W."/>
            <person name="Holland S.M."/>
        </authorList>
    </citation>
    <scope>NUCLEOTIDE SEQUENCE [LARGE SCALE GENOMIC DNA]</scope>
    <source>
        <strain evidence="2">ATCC BAA-1260 / CGDNIH1</strain>
    </source>
</reference>
<evidence type="ECO:0000313" key="1">
    <source>
        <dbReference type="EMBL" id="ABI62504.1"/>
    </source>
</evidence>
<dbReference type="RefSeq" id="WP_011632308.1">
    <property type="nucleotide sequence ID" value="NC_008343.2"/>
</dbReference>
<dbReference type="Proteomes" id="UP000001963">
    <property type="component" value="Chromosome"/>
</dbReference>
<dbReference type="HOGENOM" id="CLU_2522874_0_0_5"/>